<keyword evidence="2" id="KW-1185">Reference proteome</keyword>
<dbReference type="InterPro" id="IPR007511">
    <property type="entry name" value="DUF501"/>
</dbReference>
<dbReference type="RefSeq" id="WP_204701935.1">
    <property type="nucleotide sequence ID" value="NZ_JAFBDQ010000010.1"/>
</dbReference>
<evidence type="ECO:0000313" key="1">
    <source>
        <dbReference type="EMBL" id="MBM7557176.1"/>
    </source>
</evidence>
<comment type="caution">
    <text evidence="1">The sequence shown here is derived from an EMBL/GenBank/DDBJ whole genome shotgun (WGS) entry which is preliminary data.</text>
</comment>
<evidence type="ECO:0000313" key="2">
    <source>
        <dbReference type="Proteomes" id="UP000774000"/>
    </source>
</evidence>
<sequence>MIDKEEKEILKKQLDREPRNIVDIPVRCAAGFPQVIVTAPILEDSDGIFPTTFWLTCPELNYRIAQLEDQGYVTRIKEKIDADAQLQEELIKAHEDYANYRVGLLTDEELNELQGENQGQYRVIKESGVGGIMDFEGIKCLHTHYAHYLVNQNNPVGRLTEQLLKNEYVELNPEQCKEKCQLEG</sequence>
<accession>A0A938XT04</accession>
<dbReference type="AlphaFoldDB" id="A0A938XT04"/>
<protein>
    <recommendedName>
        <fullName evidence="3">DUF501 domain-containing protein</fullName>
    </recommendedName>
</protein>
<organism evidence="1 2">
    <name type="scientific">Halanaerobacter jeridensis</name>
    <dbReference type="NCBI Taxonomy" id="706427"/>
    <lineage>
        <taxon>Bacteria</taxon>
        <taxon>Bacillati</taxon>
        <taxon>Bacillota</taxon>
        <taxon>Clostridia</taxon>
        <taxon>Halanaerobiales</taxon>
        <taxon>Halobacteroidaceae</taxon>
        <taxon>Halanaerobacter</taxon>
    </lineage>
</organism>
<evidence type="ECO:0008006" key="3">
    <source>
        <dbReference type="Google" id="ProtNLM"/>
    </source>
</evidence>
<name>A0A938XT04_9FIRM</name>
<reference evidence="1" key="1">
    <citation type="submission" date="2021-01" db="EMBL/GenBank/DDBJ databases">
        <title>Genomic Encyclopedia of Type Strains, Phase IV (KMG-IV): sequencing the most valuable type-strain genomes for metagenomic binning, comparative biology and taxonomic classification.</title>
        <authorList>
            <person name="Goeker M."/>
        </authorList>
    </citation>
    <scope>NUCLEOTIDE SEQUENCE</scope>
    <source>
        <strain evidence="1">DSM 23230</strain>
    </source>
</reference>
<gene>
    <name evidence="1" type="ORF">JOC47_002031</name>
</gene>
<proteinExistence type="predicted"/>
<dbReference type="PANTHER" id="PTHR37163">
    <property type="entry name" value="CONSERVED PROTEIN"/>
    <property type="match status" value="1"/>
</dbReference>
<dbReference type="PANTHER" id="PTHR37163:SF1">
    <property type="entry name" value="DUF501 DOMAIN-CONTAINING PROTEIN"/>
    <property type="match status" value="1"/>
</dbReference>
<dbReference type="Proteomes" id="UP000774000">
    <property type="component" value="Unassembled WGS sequence"/>
</dbReference>
<dbReference type="Pfam" id="PF04417">
    <property type="entry name" value="DUF501"/>
    <property type="match status" value="1"/>
</dbReference>
<dbReference type="EMBL" id="JAFBDQ010000010">
    <property type="protein sequence ID" value="MBM7557176.1"/>
    <property type="molecule type" value="Genomic_DNA"/>
</dbReference>